<accession>A0A167N6W9</accession>
<feature type="compositionally biased region" description="Basic and acidic residues" evidence="1">
    <location>
        <begin position="347"/>
        <end position="360"/>
    </location>
</feature>
<dbReference type="Proteomes" id="UP000076738">
    <property type="component" value="Unassembled WGS sequence"/>
</dbReference>
<gene>
    <name evidence="3" type="ORF">CALVIDRAFT_87766</name>
</gene>
<feature type="compositionally biased region" description="Basic and acidic residues" evidence="1">
    <location>
        <begin position="466"/>
        <end position="479"/>
    </location>
</feature>
<evidence type="ECO:0000256" key="1">
    <source>
        <dbReference type="SAM" id="MobiDB-lite"/>
    </source>
</evidence>
<feature type="domain" description="BRCT" evidence="2">
    <location>
        <begin position="19"/>
        <end position="96"/>
    </location>
</feature>
<sequence length="723" mass="79254">MTSATNSLFVQPNGLPIFFFIEPNEIPQSTRKHLTRTIELYGGGICMNASQAHIILVVRGTAEAEKYANLWTPPPECKPVLDYLWVKTCIGRGGLLVADHNWDGLLVPHDEAETDEAVIQFQSVPESNGLANGTIVPSMIAGGSSTDTVTSQHSSTFVTPQSNGVNSLSVNGNQSNLAPDVFRSMTSGFPSQSALNPTGSTATFPSAFHFPGHLVQNSIPVAFIQPQMLAQFPFLYNPTAGPGMPNGGLPDSHTTTPSTTMVTHDRQTSVTEAGSSPSSRSIPARKEVAASRNNLSSSRSSRTRPMAADASSSSKRISAVTSRRQPGATNVSTPAPLNSRNKSKRPGPRERSQSPPSERRRGLRSAASEPSKFFVTHDGDPLRFYIPMDVGNHMEILENIRTHGGRGTPIGYSDYVILDSPVTLKLLPQIQQLGIRGITPGWVDACVEAEGLLPVDDWEVHDEADLLPKSPEPRSRRSPVDGNASQPRSHKRKIQEGKKKGIAFNKPKLLESLASLTPEQRGALPSGPKLLVPHAGGYRFTHEDSQFLIDYANVRFTQDSDLSISTILAEVANHTRASHSYESWRRYYKDQTDVWKLYIQFPFPKSASLDAEHDVDGRDSQQPSGETVSRPSKSPITRRPRLSTARRSLSESDRPLPAIRPSTPRIDVDMEAGSGQKYTPEEVEFFFDFIAWSYMHDPEATRTSIIRELAEKVRTRSITETAC</sequence>
<dbReference type="OrthoDB" id="426865at2759"/>
<dbReference type="STRING" id="1330018.A0A167N6W9"/>
<feature type="compositionally biased region" description="Polar residues" evidence="1">
    <location>
        <begin position="268"/>
        <end position="281"/>
    </location>
</feature>
<evidence type="ECO:0000313" key="3">
    <source>
        <dbReference type="EMBL" id="KZO97408.1"/>
    </source>
</evidence>
<feature type="region of interest" description="Disordered" evidence="1">
    <location>
        <begin position="241"/>
        <end position="371"/>
    </location>
</feature>
<feature type="compositionally biased region" description="Low complexity" evidence="1">
    <location>
        <begin position="250"/>
        <end position="262"/>
    </location>
</feature>
<dbReference type="InterPro" id="IPR001357">
    <property type="entry name" value="BRCT_dom"/>
</dbReference>
<dbReference type="AlphaFoldDB" id="A0A167N6W9"/>
<proteinExistence type="predicted"/>
<feature type="domain" description="BRCT" evidence="2">
    <location>
        <begin position="395"/>
        <end position="460"/>
    </location>
</feature>
<keyword evidence="4" id="KW-1185">Reference proteome</keyword>
<feature type="compositionally biased region" description="Polar residues" evidence="1">
    <location>
        <begin position="620"/>
        <end position="635"/>
    </location>
</feature>
<evidence type="ECO:0000313" key="4">
    <source>
        <dbReference type="Proteomes" id="UP000076738"/>
    </source>
</evidence>
<feature type="region of interest" description="Disordered" evidence="1">
    <location>
        <begin position="610"/>
        <end position="668"/>
    </location>
</feature>
<feature type="region of interest" description="Disordered" evidence="1">
    <location>
        <begin position="466"/>
        <end position="497"/>
    </location>
</feature>
<feature type="compositionally biased region" description="Basic and acidic residues" evidence="1">
    <location>
        <begin position="610"/>
        <end position="619"/>
    </location>
</feature>
<name>A0A167N6W9_CALVF</name>
<feature type="compositionally biased region" description="Polar residues" evidence="1">
    <location>
        <begin position="310"/>
        <end position="340"/>
    </location>
</feature>
<protein>
    <recommendedName>
        <fullName evidence="2">BRCT domain-containing protein</fullName>
    </recommendedName>
</protein>
<feature type="compositionally biased region" description="Low complexity" evidence="1">
    <location>
        <begin position="291"/>
        <end position="304"/>
    </location>
</feature>
<evidence type="ECO:0000259" key="2">
    <source>
        <dbReference type="PROSITE" id="PS50172"/>
    </source>
</evidence>
<dbReference type="PROSITE" id="PS50172">
    <property type="entry name" value="BRCT"/>
    <property type="match status" value="2"/>
</dbReference>
<organism evidence="3 4">
    <name type="scientific">Calocera viscosa (strain TUFC12733)</name>
    <dbReference type="NCBI Taxonomy" id="1330018"/>
    <lineage>
        <taxon>Eukaryota</taxon>
        <taxon>Fungi</taxon>
        <taxon>Dikarya</taxon>
        <taxon>Basidiomycota</taxon>
        <taxon>Agaricomycotina</taxon>
        <taxon>Dacrymycetes</taxon>
        <taxon>Dacrymycetales</taxon>
        <taxon>Dacrymycetaceae</taxon>
        <taxon>Calocera</taxon>
    </lineage>
</organism>
<reference evidence="3 4" key="1">
    <citation type="journal article" date="2016" name="Mol. Biol. Evol.">
        <title>Comparative Genomics of Early-Diverging Mushroom-Forming Fungi Provides Insights into the Origins of Lignocellulose Decay Capabilities.</title>
        <authorList>
            <person name="Nagy L.G."/>
            <person name="Riley R."/>
            <person name="Tritt A."/>
            <person name="Adam C."/>
            <person name="Daum C."/>
            <person name="Floudas D."/>
            <person name="Sun H."/>
            <person name="Yadav J.S."/>
            <person name="Pangilinan J."/>
            <person name="Larsson K.H."/>
            <person name="Matsuura K."/>
            <person name="Barry K."/>
            <person name="Labutti K."/>
            <person name="Kuo R."/>
            <person name="Ohm R.A."/>
            <person name="Bhattacharya S.S."/>
            <person name="Shirouzu T."/>
            <person name="Yoshinaga Y."/>
            <person name="Martin F.M."/>
            <person name="Grigoriev I.V."/>
            <person name="Hibbett D.S."/>
        </authorList>
    </citation>
    <scope>NUCLEOTIDE SEQUENCE [LARGE SCALE GENOMIC DNA]</scope>
    <source>
        <strain evidence="3 4">TUFC12733</strain>
    </source>
</reference>
<dbReference type="EMBL" id="KV417280">
    <property type="protein sequence ID" value="KZO97408.1"/>
    <property type="molecule type" value="Genomic_DNA"/>
</dbReference>